<dbReference type="InterPro" id="IPR019494">
    <property type="entry name" value="FIST_C"/>
</dbReference>
<dbReference type="InterPro" id="IPR013702">
    <property type="entry name" value="FIST_domain_N"/>
</dbReference>
<feature type="domain" description="FIST" evidence="1">
    <location>
        <begin position="23"/>
        <end position="217"/>
    </location>
</feature>
<dbReference type="SMART" id="SM01204">
    <property type="entry name" value="FIST_C"/>
    <property type="match status" value="1"/>
</dbReference>
<dbReference type="Pfam" id="PF10442">
    <property type="entry name" value="FIST_C"/>
    <property type="match status" value="1"/>
</dbReference>
<organism evidence="3 4">
    <name type="scientific">Haloferula sargassicola</name>
    <dbReference type="NCBI Taxonomy" id="490096"/>
    <lineage>
        <taxon>Bacteria</taxon>
        <taxon>Pseudomonadati</taxon>
        <taxon>Verrucomicrobiota</taxon>
        <taxon>Verrucomicrobiia</taxon>
        <taxon>Verrucomicrobiales</taxon>
        <taxon>Verrucomicrobiaceae</taxon>
        <taxon>Haloferula</taxon>
    </lineage>
</organism>
<evidence type="ECO:0000259" key="1">
    <source>
        <dbReference type="SMART" id="SM00897"/>
    </source>
</evidence>
<feature type="domain" description="FIST C-domain" evidence="2">
    <location>
        <begin position="218"/>
        <end position="357"/>
    </location>
</feature>
<dbReference type="EMBL" id="BAABRI010000006">
    <property type="protein sequence ID" value="GAA5482024.1"/>
    <property type="molecule type" value="Genomic_DNA"/>
</dbReference>
<accession>A0ABP9UPS2</accession>
<proteinExistence type="predicted"/>
<evidence type="ECO:0000313" key="4">
    <source>
        <dbReference type="Proteomes" id="UP001476282"/>
    </source>
</evidence>
<reference evidence="3 4" key="1">
    <citation type="submission" date="2024-02" db="EMBL/GenBank/DDBJ databases">
        <title>Haloferula sargassicola NBRC 104335.</title>
        <authorList>
            <person name="Ichikawa N."/>
            <person name="Katano-Makiyama Y."/>
            <person name="Hidaka K."/>
        </authorList>
    </citation>
    <scope>NUCLEOTIDE SEQUENCE [LARGE SCALE GENOMIC DNA]</scope>
    <source>
        <strain evidence="3 4">NBRC 104335</strain>
    </source>
</reference>
<gene>
    <name evidence="3" type="ORF">Hsar01_01239</name>
</gene>
<dbReference type="Proteomes" id="UP001476282">
    <property type="component" value="Unassembled WGS sequence"/>
</dbReference>
<evidence type="ECO:0000259" key="2">
    <source>
        <dbReference type="SMART" id="SM01204"/>
    </source>
</evidence>
<evidence type="ECO:0000313" key="3">
    <source>
        <dbReference type="EMBL" id="GAA5482024.1"/>
    </source>
</evidence>
<dbReference type="Pfam" id="PF08495">
    <property type="entry name" value="FIST"/>
    <property type="match status" value="1"/>
</dbReference>
<dbReference type="PANTHER" id="PTHR40252">
    <property type="entry name" value="BLR0328 PROTEIN"/>
    <property type="match status" value="1"/>
</dbReference>
<name>A0ABP9UPS2_9BACT</name>
<dbReference type="PANTHER" id="PTHR40252:SF2">
    <property type="entry name" value="BLR0328 PROTEIN"/>
    <property type="match status" value="1"/>
</dbReference>
<comment type="caution">
    <text evidence="3">The sequence shown here is derived from an EMBL/GenBank/DDBJ whole genome shotgun (WGS) entry which is preliminary data.</text>
</comment>
<keyword evidence="4" id="KW-1185">Reference proteome</keyword>
<sequence>METLTCHWTPESGWDLPSQAADRPDLVLYFSCPETMTGEDSPVLDLVRRFPDVPVCGCSTAGEISGSRVNDRSVVAALVNFSSSTARAVAEALHDAGDSHQAGRRAGARLASPGLRHVMILSGGLAVNGTALVEGFRAVLPAGVAVTGGLAGDGDRFGKTLVGLGADIRPDQLVAIGFYGEKISVGYASRGGWEAFGPKRRITRAQGNTLFELDGQPALQLYKRYLGERAEGLPATGLLFPLGLSRPADPDHLLVRTILAIDEENQSLTFAGDMPEGADVRLMKATSVQLVEGASSAAALALPPDRSSCSLAVLVSCVGRRLVLGQRTDEELEAVTDHLPEGCPAIGFYSYGEACPCDRSGSSELHNQTMTVTLLGETA</sequence>
<dbReference type="SMART" id="SM00897">
    <property type="entry name" value="FIST"/>
    <property type="match status" value="1"/>
</dbReference>
<protein>
    <recommendedName>
        <fullName evidence="5">FIST N domain protein</fullName>
    </recommendedName>
</protein>
<evidence type="ECO:0008006" key="5">
    <source>
        <dbReference type="Google" id="ProtNLM"/>
    </source>
</evidence>
<dbReference type="RefSeq" id="WP_353566171.1">
    <property type="nucleotide sequence ID" value="NZ_BAABRI010000006.1"/>
</dbReference>